<organism evidence="2 3">
    <name type="scientific">Devosia riboflavina</name>
    <dbReference type="NCBI Taxonomy" id="46914"/>
    <lineage>
        <taxon>Bacteria</taxon>
        <taxon>Pseudomonadati</taxon>
        <taxon>Pseudomonadota</taxon>
        <taxon>Alphaproteobacteria</taxon>
        <taxon>Hyphomicrobiales</taxon>
        <taxon>Devosiaceae</taxon>
        <taxon>Devosia</taxon>
    </lineage>
</organism>
<comment type="caution">
    <text evidence="2">The sequence shown here is derived from an EMBL/GenBank/DDBJ whole genome shotgun (WGS) entry which is preliminary data.</text>
</comment>
<feature type="signal peptide" evidence="1">
    <location>
        <begin position="1"/>
        <end position="20"/>
    </location>
</feature>
<protein>
    <recommendedName>
        <fullName evidence="4">Lipoprotein</fullName>
    </recommendedName>
</protein>
<evidence type="ECO:0000313" key="3">
    <source>
        <dbReference type="Proteomes" id="UP000028981"/>
    </source>
</evidence>
<evidence type="ECO:0000313" key="2">
    <source>
        <dbReference type="EMBL" id="KFL31489.1"/>
    </source>
</evidence>
<keyword evidence="1" id="KW-0732">Signal</keyword>
<accession>A0A087M3N6</accession>
<dbReference type="PROSITE" id="PS51257">
    <property type="entry name" value="PROKAR_LIPOPROTEIN"/>
    <property type="match status" value="1"/>
</dbReference>
<proteinExistence type="predicted"/>
<feature type="chain" id="PRO_5001825868" description="Lipoprotein" evidence="1">
    <location>
        <begin position="21"/>
        <end position="118"/>
    </location>
</feature>
<keyword evidence="3" id="KW-1185">Reference proteome</keyword>
<dbReference type="AlphaFoldDB" id="A0A087M3N6"/>
<reference evidence="2 3" key="1">
    <citation type="submission" date="2014-08" db="EMBL/GenBank/DDBJ databases">
        <authorList>
            <person name="Hassan Y.I."/>
            <person name="Lepp D."/>
            <person name="Zhou T."/>
        </authorList>
    </citation>
    <scope>NUCLEOTIDE SEQUENCE [LARGE SCALE GENOMIC DNA]</scope>
    <source>
        <strain evidence="2 3">IFO13584</strain>
    </source>
</reference>
<dbReference type="Proteomes" id="UP000028981">
    <property type="component" value="Unassembled WGS sequence"/>
</dbReference>
<gene>
    <name evidence="2" type="ORF">JP75_08095</name>
</gene>
<name>A0A087M3N6_9HYPH</name>
<evidence type="ECO:0008006" key="4">
    <source>
        <dbReference type="Google" id="ProtNLM"/>
    </source>
</evidence>
<dbReference type="EMBL" id="JQGC01000006">
    <property type="protein sequence ID" value="KFL31489.1"/>
    <property type="molecule type" value="Genomic_DNA"/>
</dbReference>
<evidence type="ECO:0000256" key="1">
    <source>
        <dbReference type="SAM" id="SignalP"/>
    </source>
</evidence>
<dbReference type="STRING" id="46914.JP75_08095"/>
<sequence length="118" mass="12095">MNLKTIAATGLVVASLAACAKAPESIAPSYVSEVQYQSYSCTQLGQEKGRLEQAYAVTAKAQNDARTGDAWGVFLIGMPTSSLSGGNVAAEVASLKGQMVAVDKTIIAKNCAPGPMPS</sequence>